<dbReference type="AlphaFoldDB" id="A0A5K3F3M3"/>
<accession>A0A5K3F3M3</accession>
<evidence type="ECO:0000256" key="1">
    <source>
        <dbReference type="SAM" id="SignalP"/>
    </source>
</evidence>
<keyword evidence="1" id="KW-0732">Signal</keyword>
<organism evidence="2">
    <name type="scientific">Mesocestoides corti</name>
    <name type="common">Flatworm</name>
    <dbReference type="NCBI Taxonomy" id="53468"/>
    <lineage>
        <taxon>Eukaryota</taxon>
        <taxon>Metazoa</taxon>
        <taxon>Spiralia</taxon>
        <taxon>Lophotrochozoa</taxon>
        <taxon>Platyhelminthes</taxon>
        <taxon>Cestoda</taxon>
        <taxon>Eucestoda</taxon>
        <taxon>Cyclophyllidea</taxon>
        <taxon>Mesocestoididae</taxon>
        <taxon>Mesocestoides</taxon>
    </lineage>
</organism>
<evidence type="ECO:0000313" key="2">
    <source>
        <dbReference type="WBParaSite" id="MCU_005274-RA"/>
    </source>
</evidence>
<name>A0A5K3F3M3_MESCO</name>
<feature type="chain" id="PRO_5024424324" evidence="1">
    <location>
        <begin position="23"/>
        <end position="123"/>
    </location>
</feature>
<reference evidence="2" key="1">
    <citation type="submission" date="2019-11" db="UniProtKB">
        <authorList>
            <consortium name="WormBaseParasite"/>
        </authorList>
    </citation>
    <scope>IDENTIFICATION</scope>
</reference>
<feature type="signal peptide" evidence="1">
    <location>
        <begin position="1"/>
        <end position="22"/>
    </location>
</feature>
<dbReference type="WBParaSite" id="MCU_005274-RA">
    <property type="protein sequence ID" value="MCU_005274-RA"/>
    <property type="gene ID" value="MCU_005274"/>
</dbReference>
<protein>
    <submittedName>
        <fullName evidence="2">Ghrelin</fullName>
    </submittedName>
</protein>
<sequence>MRCYPFLCLLTLCLSLVLMVSSHPMSARGLQSRQKPVQLSEKLLKMLNDHFHTFGRPRFGKRASLNHDTPIPVSKDISSDLWDEDFEVPLHISPPYDSLIPELVSGASAHQRSDLLRRLLAHD</sequence>
<proteinExistence type="predicted"/>